<dbReference type="Pfam" id="PF13360">
    <property type="entry name" value="PQQ_2"/>
    <property type="match status" value="1"/>
</dbReference>
<evidence type="ECO:0000256" key="4">
    <source>
        <dbReference type="ARBA" id="ARBA00022840"/>
    </source>
</evidence>
<keyword evidence="4 5" id="KW-0067">ATP-binding</keyword>
<keyword evidence="2 5" id="KW-0547">Nucleotide-binding</keyword>
<keyword evidence="1" id="KW-0808">Transferase</keyword>
<dbReference type="SUPFAM" id="SSF56112">
    <property type="entry name" value="Protein kinase-like (PK-like)"/>
    <property type="match status" value="1"/>
</dbReference>
<evidence type="ECO:0000313" key="7">
    <source>
        <dbReference type="EMBL" id="WTQ74615.1"/>
    </source>
</evidence>
<dbReference type="InterPro" id="IPR000719">
    <property type="entry name" value="Prot_kinase_dom"/>
</dbReference>
<dbReference type="InterPro" id="IPR018391">
    <property type="entry name" value="PQQ_b-propeller_rpt"/>
</dbReference>
<protein>
    <submittedName>
        <fullName evidence="7">Serine/threonine-protein kinase</fullName>
    </submittedName>
</protein>
<dbReference type="CDD" id="cd14014">
    <property type="entry name" value="STKc_PknB_like"/>
    <property type="match status" value="1"/>
</dbReference>
<evidence type="ECO:0000256" key="3">
    <source>
        <dbReference type="ARBA" id="ARBA00022777"/>
    </source>
</evidence>
<gene>
    <name evidence="7" type="ORF">OG222_16575</name>
</gene>
<dbReference type="PROSITE" id="PS00108">
    <property type="entry name" value="PROTEIN_KINASE_ST"/>
    <property type="match status" value="1"/>
</dbReference>
<evidence type="ECO:0000256" key="2">
    <source>
        <dbReference type="ARBA" id="ARBA00022741"/>
    </source>
</evidence>
<dbReference type="GO" id="GO:0005524">
    <property type="term" value="F:ATP binding"/>
    <property type="evidence" value="ECO:0007669"/>
    <property type="project" value="UniProtKB-UniRule"/>
</dbReference>
<evidence type="ECO:0000256" key="1">
    <source>
        <dbReference type="ARBA" id="ARBA00022679"/>
    </source>
</evidence>
<accession>A0AAU1LT64</accession>
<proteinExistence type="predicted"/>
<feature type="binding site" evidence="5">
    <location>
        <position position="43"/>
    </location>
    <ligand>
        <name>ATP</name>
        <dbReference type="ChEBI" id="CHEBI:30616"/>
    </ligand>
</feature>
<dbReference type="InterPro" id="IPR002372">
    <property type="entry name" value="PQQ_rpt_dom"/>
</dbReference>
<dbReference type="PROSITE" id="PS00107">
    <property type="entry name" value="PROTEIN_KINASE_ATP"/>
    <property type="match status" value="1"/>
</dbReference>
<dbReference type="SMART" id="SM00564">
    <property type="entry name" value="PQQ"/>
    <property type="match status" value="4"/>
</dbReference>
<dbReference type="InterPro" id="IPR011009">
    <property type="entry name" value="Kinase-like_dom_sf"/>
</dbReference>
<dbReference type="PROSITE" id="PS50011">
    <property type="entry name" value="PROTEIN_KINASE_DOM"/>
    <property type="match status" value="1"/>
</dbReference>
<dbReference type="InterPro" id="IPR015943">
    <property type="entry name" value="WD40/YVTN_repeat-like_dom_sf"/>
</dbReference>
<dbReference type="InterPro" id="IPR017441">
    <property type="entry name" value="Protein_kinase_ATP_BS"/>
</dbReference>
<feature type="domain" description="Protein kinase" evidence="6">
    <location>
        <begin position="15"/>
        <end position="269"/>
    </location>
</feature>
<dbReference type="Pfam" id="PF00069">
    <property type="entry name" value="Pkinase"/>
    <property type="match status" value="1"/>
</dbReference>
<evidence type="ECO:0000256" key="5">
    <source>
        <dbReference type="PROSITE-ProRule" id="PRU10141"/>
    </source>
</evidence>
<dbReference type="EMBL" id="CP108169">
    <property type="protein sequence ID" value="WTQ74615.1"/>
    <property type="molecule type" value="Genomic_DNA"/>
</dbReference>
<dbReference type="PANTHER" id="PTHR43289">
    <property type="entry name" value="MITOGEN-ACTIVATED PROTEIN KINASE KINASE KINASE 20-RELATED"/>
    <property type="match status" value="1"/>
</dbReference>
<name>A0AAU1LT64_9ACTN</name>
<dbReference type="InterPro" id="IPR011047">
    <property type="entry name" value="Quinoprotein_ADH-like_sf"/>
</dbReference>
<dbReference type="SMART" id="SM00220">
    <property type="entry name" value="S_TKc"/>
    <property type="match status" value="1"/>
</dbReference>
<dbReference type="SUPFAM" id="SSF50998">
    <property type="entry name" value="Quinoprotein alcohol dehydrogenase-like"/>
    <property type="match status" value="1"/>
</dbReference>
<dbReference type="PANTHER" id="PTHR43289:SF34">
    <property type="entry name" value="SERINE_THREONINE-PROTEIN KINASE YBDM-RELATED"/>
    <property type="match status" value="1"/>
</dbReference>
<dbReference type="GO" id="GO:0004674">
    <property type="term" value="F:protein serine/threonine kinase activity"/>
    <property type="evidence" value="ECO:0007669"/>
    <property type="project" value="TreeGrafter"/>
</dbReference>
<dbReference type="InterPro" id="IPR008271">
    <property type="entry name" value="Ser/Thr_kinase_AS"/>
</dbReference>
<sequence length="695" mass="71729">MQPLSFGDPIRLGPYRIAGVLGEGGMGKVYVGHDGSGRLAAVKVLRPELAHDRNLAQRFLREARTAQTVTSDGVARVVDSQTEGGRPWIATEYLSGPTLEQAIADHGPLDEAGVRALAGALASTLQDIHAVGLIHRDLKPANIVLTSSGPRIIDFGIARPEHGLTLTTTGQAPATPGYGAPEQILGQRVGPSADVFSLGAVLVYAASGRQAYEGAHVAAVQYEVVHGSPALHAVPQALLPLISPCLAKEPSHRPHPSAVLQASAPHRGADRLWKRGVLGKQIKEHEARTTQLATLPGTAVPGARPSRRLFLTSLATGGAVLALGGGGTAWWLSRKPDRPAAADASPAKLLTAGAYERGTVPAPLWGPVAAAAPSAAVLLPVRDVVITAGPSGGLTALRVTDGRQKWTLPDVAPSAGLLRLTDEQFAAADAEGNLLAFDASTSEPKWSAPANAEKLLATAPDAALVYVLTKDGEVAAVDTEAHKVRWTAEGPADVVVDPAAAAAAGEDRLVVCTAEGQYFALDTTDGAEAWQLGRHAGTALVPLVEDRLVYVGGKSLLALDLESGDEVWSAASHSLDPEQGGWGSPTTAGAYIAAADDGRLYRIDKASGVDSGHVSWPEGTLPSGTPPVVQGNTLWAVEGGGSAGVSAFANTSGGEPDGDLMWTYEPESGGSWHMAAGDNRVFLLNKGSVVALPVF</sequence>
<evidence type="ECO:0000259" key="6">
    <source>
        <dbReference type="PROSITE" id="PS50011"/>
    </source>
</evidence>
<keyword evidence="3 7" id="KW-0418">Kinase</keyword>
<dbReference type="Gene3D" id="2.130.10.10">
    <property type="entry name" value="YVTN repeat-like/Quinoprotein amine dehydrogenase"/>
    <property type="match status" value="2"/>
</dbReference>
<reference evidence="7" key="1">
    <citation type="submission" date="2022-10" db="EMBL/GenBank/DDBJ databases">
        <title>The complete genomes of actinobacterial strains from the NBC collection.</title>
        <authorList>
            <person name="Joergensen T.S."/>
            <person name="Alvarez Arevalo M."/>
            <person name="Sterndorff E.B."/>
            <person name="Faurdal D."/>
            <person name="Vuksanovic O."/>
            <person name="Mourched A.-S."/>
            <person name="Charusanti P."/>
            <person name="Shaw S."/>
            <person name="Blin K."/>
            <person name="Weber T."/>
        </authorList>
    </citation>
    <scope>NUCLEOTIDE SEQUENCE</scope>
    <source>
        <strain evidence="7">NBC_00148</strain>
    </source>
</reference>
<dbReference type="Gene3D" id="3.30.200.20">
    <property type="entry name" value="Phosphorylase Kinase, domain 1"/>
    <property type="match status" value="1"/>
</dbReference>
<dbReference type="AlphaFoldDB" id="A0AAU1LT64"/>
<organism evidence="7">
    <name type="scientific">Streptomyces sp. NBC_00148</name>
    <dbReference type="NCBI Taxonomy" id="2903626"/>
    <lineage>
        <taxon>Bacteria</taxon>
        <taxon>Bacillati</taxon>
        <taxon>Actinomycetota</taxon>
        <taxon>Actinomycetes</taxon>
        <taxon>Kitasatosporales</taxon>
        <taxon>Streptomycetaceae</taxon>
        <taxon>Streptomyces</taxon>
    </lineage>
</organism>
<dbReference type="Gene3D" id="1.10.510.10">
    <property type="entry name" value="Transferase(Phosphotransferase) domain 1"/>
    <property type="match status" value="1"/>
</dbReference>